<reference evidence="14" key="3">
    <citation type="submission" date="2025-04" db="UniProtKB">
        <authorList>
            <consortium name="RefSeq"/>
        </authorList>
    </citation>
    <scope>IDENTIFICATION</scope>
    <source>
        <strain evidence="14">CBS 781.70</strain>
    </source>
</reference>
<evidence type="ECO:0000259" key="11">
    <source>
        <dbReference type="SMART" id="SM00382"/>
    </source>
</evidence>
<dbReference type="Gene3D" id="3.10.330.10">
    <property type="match status" value="1"/>
</dbReference>
<name>A0A6G1GDP0_9PEZI</name>
<evidence type="ECO:0000256" key="2">
    <source>
        <dbReference type="ARBA" id="ARBA00006914"/>
    </source>
</evidence>
<comment type="function">
    <text evidence="8 9">Required for vesicle-mediated transport. Catalyzes the fusion of transport vesicles within the Golgi cisternae. Is also required for transport from the endoplasmic reticulum to the Golgi stack. Seems to function as a fusion protein required for the delivery of cargo proteins to all compartments of the Golgi stack independent of vesicle origin.</text>
</comment>
<dbReference type="InterPro" id="IPR029067">
    <property type="entry name" value="CDC48_domain_2-like_sf"/>
</dbReference>
<evidence type="ECO:0000313" key="14">
    <source>
        <dbReference type="RefSeq" id="XP_033537765.1"/>
    </source>
</evidence>
<comment type="similarity">
    <text evidence="2 9">Belongs to the AAA ATPase family.</text>
</comment>
<dbReference type="GeneID" id="54419149"/>
<accession>A0A6G1GDP0</accession>
<dbReference type="PANTHER" id="PTHR23078:SF3">
    <property type="entry name" value="VESICLE-FUSING ATPASE"/>
    <property type="match status" value="1"/>
</dbReference>
<keyword evidence="5 9" id="KW-0547">Nucleotide-binding</keyword>
<evidence type="ECO:0000256" key="6">
    <source>
        <dbReference type="ARBA" id="ARBA00022840"/>
    </source>
</evidence>
<dbReference type="Proteomes" id="UP000504638">
    <property type="component" value="Unplaced"/>
</dbReference>
<sequence length="858" mass="93548">MLPGYRGNRPPPSSSNSRPSESQPFLDRPDPRYGAQQPPPGRYNNGPSHDPNAPYRDHSPAPTYRSRDPRQDPYNEYQNHPPSRSGGGGGGGMTLRPVKSPGGNEAAFSNIALVSPADFGGAPGKGARTYILLNGRYVLTAEPSEACQPGTVGLTDAQRTWAEVSIGPNDTVGVERYDVRSQGAPLLASADVEIGFATAKKQHENPYDQDELTQAVIKSFRDQFLAPGQGLLLNHKNIPLRILVRGVQLLDISTGDAKDEKGGEKAADPRKRGIVNPSTQFNFFKEDATILNLKASMSRPAANSVLQPNFEFGNLQVGGLDKELGNIFRRAFSSRIFPQGVMEALGITHVKGILLYGPPGTGKTLLARELGRSLNAHSPKIVNGPEILNSYVGKSEENVRNLFVDAEKEWKEKKSESKTHLIIFDEIDAICKQRGSGVGGGTGVGDSIVNQLLSKMDGVDQLNNILVVGMTNRRDLLDDALLRPGRFDVQVEIGLPSEDGREQILEILTRSAVKSGRFADDISLKELARITKNFSGAELAALYRAAGSIAMTRHVRFGRGESGTVERPEDLTLTMADFLQAFENDVKPAHGLQVDELDARIRYGIIPYSPRIKEILTKGRRALAACFNAESGKDTQVRPTCILLHGLAGAGTSALASRMALDADVPLVKFVGPTNFIGYGAMQTVGGLQKAFNDAARSKQSIIVLDDIEGLIEWFDVGMRYSTQVLAALMRLLTELLPKGHRLAVIGTTRTPEPLKQLRLWQFFQTKIDVPYVSGVNELAQVLRHSGKFSDRSQQLIHATLQDQLRGNPLSVGIRDVFHAVEMASDAEPHVFADVLLSRVQEDNPFLMPPPPEEESME</sequence>
<keyword evidence="6 9" id="KW-0067">ATP-binding</keyword>
<dbReference type="PROSITE" id="PS00674">
    <property type="entry name" value="AAA"/>
    <property type="match status" value="1"/>
</dbReference>
<evidence type="ECO:0000256" key="7">
    <source>
        <dbReference type="ARBA" id="ARBA00022927"/>
    </source>
</evidence>
<comment type="subcellular location">
    <subcellularLocation>
        <location evidence="1 9">Cytoplasm</location>
    </subcellularLocation>
</comment>
<organism evidence="12">
    <name type="scientific">Eremomyces bilateralis CBS 781.70</name>
    <dbReference type="NCBI Taxonomy" id="1392243"/>
    <lineage>
        <taxon>Eukaryota</taxon>
        <taxon>Fungi</taxon>
        <taxon>Dikarya</taxon>
        <taxon>Ascomycota</taxon>
        <taxon>Pezizomycotina</taxon>
        <taxon>Dothideomycetes</taxon>
        <taxon>Dothideomycetes incertae sedis</taxon>
        <taxon>Eremomycetales</taxon>
        <taxon>Eremomycetaceae</taxon>
        <taxon>Eremomyces</taxon>
    </lineage>
</organism>
<proteinExistence type="inferred from homology"/>
<gene>
    <name evidence="12 14" type="ORF">P152DRAFT_454371</name>
</gene>
<evidence type="ECO:0000256" key="8">
    <source>
        <dbReference type="ARBA" id="ARBA00056429"/>
    </source>
</evidence>
<dbReference type="Gene3D" id="1.10.8.60">
    <property type="match status" value="1"/>
</dbReference>
<dbReference type="InterPro" id="IPR039812">
    <property type="entry name" value="Vesicle-fus_ATPase"/>
</dbReference>
<reference evidence="12 14" key="1">
    <citation type="submission" date="2020-01" db="EMBL/GenBank/DDBJ databases">
        <authorList>
            <consortium name="DOE Joint Genome Institute"/>
            <person name="Haridas S."/>
            <person name="Albert R."/>
            <person name="Binder M."/>
            <person name="Bloem J."/>
            <person name="Labutti K."/>
            <person name="Salamov A."/>
            <person name="Andreopoulos B."/>
            <person name="Baker S.E."/>
            <person name="Barry K."/>
            <person name="Bills G."/>
            <person name="Bluhm B.H."/>
            <person name="Cannon C."/>
            <person name="Castanera R."/>
            <person name="Culley D.E."/>
            <person name="Daum C."/>
            <person name="Ezra D."/>
            <person name="Gonzalez J.B."/>
            <person name="Henrissat B."/>
            <person name="Kuo A."/>
            <person name="Liang C."/>
            <person name="Lipzen A."/>
            <person name="Lutzoni F."/>
            <person name="Magnuson J."/>
            <person name="Mondo S."/>
            <person name="Nolan M."/>
            <person name="Ohm R."/>
            <person name="Pangilinan J."/>
            <person name="Park H.-J."/>
            <person name="Ramirez L."/>
            <person name="Alfaro M."/>
            <person name="Sun H."/>
            <person name="Tritt A."/>
            <person name="Yoshinaga Y."/>
            <person name="Zwiers L.-H."/>
            <person name="Turgeon B.G."/>
            <person name="Goodwin S.B."/>
            <person name="Spatafora J.W."/>
            <person name="Crous P.W."/>
            <person name="Grigoriev I.V."/>
        </authorList>
    </citation>
    <scope>NUCLEOTIDE SEQUENCE</scope>
    <source>
        <strain evidence="12 14">CBS 781.70</strain>
    </source>
</reference>
<evidence type="ECO:0000256" key="4">
    <source>
        <dbReference type="ARBA" id="ARBA00022490"/>
    </source>
</evidence>
<keyword evidence="7 9" id="KW-0653">Protein transport</keyword>
<feature type="domain" description="AAA+ ATPase" evidence="11">
    <location>
        <begin position="638"/>
        <end position="774"/>
    </location>
</feature>
<dbReference type="InterPro" id="IPR041569">
    <property type="entry name" value="AAA_lid_3"/>
</dbReference>
<dbReference type="Gene3D" id="2.40.40.20">
    <property type="match status" value="1"/>
</dbReference>
<dbReference type="OrthoDB" id="9982946at2759"/>
<dbReference type="InterPro" id="IPR003959">
    <property type="entry name" value="ATPase_AAA_core"/>
</dbReference>
<dbReference type="InterPro" id="IPR009010">
    <property type="entry name" value="Asp_de-COase-like_dom_sf"/>
</dbReference>
<dbReference type="InterPro" id="IPR003960">
    <property type="entry name" value="ATPase_AAA_CS"/>
</dbReference>
<dbReference type="GO" id="GO:0005795">
    <property type="term" value="C:Golgi stack"/>
    <property type="evidence" value="ECO:0007669"/>
    <property type="project" value="TreeGrafter"/>
</dbReference>
<dbReference type="FunFam" id="3.40.50.300:FF:000166">
    <property type="entry name" value="vesicle-fusing ATPase isoform X1"/>
    <property type="match status" value="1"/>
</dbReference>
<evidence type="ECO:0000256" key="9">
    <source>
        <dbReference type="RuleBase" id="RU367045"/>
    </source>
</evidence>
<dbReference type="SUPFAM" id="SSF50692">
    <property type="entry name" value="ADC-like"/>
    <property type="match status" value="1"/>
</dbReference>
<dbReference type="SMART" id="SM00382">
    <property type="entry name" value="AAA"/>
    <property type="match status" value="2"/>
</dbReference>
<dbReference type="GO" id="GO:0006891">
    <property type="term" value="P:intra-Golgi vesicle-mediated transport"/>
    <property type="evidence" value="ECO:0007669"/>
    <property type="project" value="TreeGrafter"/>
</dbReference>
<keyword evidence="13" id="KW-1185">Reference proteome</keyword>
<dbReference type="GO" id="GO:0043001">
    <property type="term" value="P:Golgi to plasma membrane protein transport"/>
    <property type="evidence" value="ECO:0007669"/>
    <property type="project" value="TreeGrafter"/>
</dbReference>
<dbReference type="FunFam" id="3.40.50.300:FF:000154">
    <property type="entry name" value="Vesicle-fusing ATPase 1"/>
    <property type="match status" value="1"/>
</dbReference>
<keyword evidence="3 9" id="KW-0813">Transport</keyword>
<evidence type="ECO:0000256" key="5">
    <source>
        <dbReference type="ARBA" id="ARBA00022741"/>
    </source>
</evidence>
<feature type="region of interest" description="Disordered" evidence="10">
    <location>
        <begin position="1"/>
        <end position="101"/>
    </location>
</feature>
<keyword evidence="9" id="KW-0378">Hydrolase</keyword>
<dbReference type="EMBL" id="ML975150">
    <property type="protein sequence ID" value="KAF1816134.1"/>
    <property type="molecule type" value="Genomic_DNA"/>
</dbReference>
<evidence type="ECO:0000256" key="1">
    <source>
        <dbReference type="ARBA" id="ARBA00004496"/>
    </source>
</evidence>
<dbReference type="Pfam" id="PF00004">
    <property type="entry name" value="AAA"/>
    <property type="match status" value="2"/>
</dbReference>
<dbReference type="GO" id="GO:0016887">
    <property type="term" value="F:ATP hydrolysis activity"/>
    <property type="evidence" value="ECO:0007669"/>
    <property type="project" value="InterPro"/>
</dbReference>
<reference evidence="14" key="2">
    <citation type="submission" date="2020-04" db="EMBL/GenBank/DDBJ databases">
        <authorList>
            <consortium name="NCBI Genome Project"/>
        </authorList>
    </citation>
    <scope>NUCLEOTIDE SEQUENCE</scope>
    <source>
        <strain evidence="14">CBS 781.70</strain>
    </source>
</reference>
<feature type="domain" description="AAA+ ATPase" evidence="11">
    <location>
        <begin position="349"/>
        <end position="497"/>
    </location>
</feature>
<dbReference type="SUPFAM" id="SSF54585">
    <property type="entry name" value="Cdc48 domain 2-like"/>
    <property type="match status" value="1"/>
</dbReference>
<feature type="compositionally biased region" description="Basic and acidic residues" evidence="10">
    <location>
        <begin position="55"/>
        <end position="73"/>
    </location>
</feature>
<dbReference type="GO" id="GO:0035494">
    <property type="term" value="P:SNARE complex disassembly"/>
    <property type="evidence" value="ECO:0007669"/>
    <property type="project" value="InterPro"/>
</dbReference>
<evidence type="ECO:0000256" key="3">
    <source>
        <dbReference type="ARBA" id="ARBA00022448"/>
    </source>
</evidence>
<keyword evidence="9" id="KW-0931">ER-Golgi transport</keyword>
<evidence type="ECO:0000313" key="12">
    <source>
        <dbReference type="EMBL" id="KAF1816134.1"/>
    </source>
</evidence>
<evidence type="ECO:0000256" key="10">
    <source>
        <dbReference type="SAM" id="MobiDB-lite"/>
    </source>
</evidence>
<dbReference type="RefSeq" id="XP_033537765.1">
    <property type="nucleotide sequence ID" value="XM_033678579.1"/>
</dbReference>
<dbReference type="FunFam" id="2.40.40.20:FF:000012">
    <property type="entry name" value="Vesicle-fusing ATPase protein"/>
    <property type="match status" value="1"/>
</dbReference>
<dbReference type="InterPro" id="IPR003593">
    <property type="entry name" value="AAA+_ATPase"/>
</dbReference>
<dbReference type="Pfam" id="PF17862">
    <property type="entry name" value="AAA_lid_3"/>
    <property type="match status" value="1"/>
</dbReference>
<dbReference type="InterPro" id="IPR027417">
    <property type="entry name" value="P-loop_NTPase"/>
</dbReference>
<evidence type="ECO:0000313" key="13">
    <source>
        <dbReference type="Proteomes" id="UP000504638"/>
    </source>
</evidence>
<dbReference type="PANTHER" id="PTHR23078">
    <property type="entry name" value="VESICULAR-FUSION PROTEIN NSF"/>
    <property type="match status" value="1"/>
</dbReference>
<dbReference type="GO" id="GO:0005524">
    <property type="term" value="F:ATP binding"/>
    <property type="evidence" value="ECO:0007669"/>
    <property type="project" value="UniProtKB-UniRule"/>
</dbReference>
<dbReference type="AlphaFoldDB" id="A0A6G1GDP0"/>
<dbReference type="Gene3D" id="3.40.50.300">
    <property type="entry name" value="P-loop containing nucleotide triphosphate hydrolases"/>
    <property type="match status" value="2"/>
</dbReference>
<protein>
    <recommendedName>
        <fullName evidence="9">Vesicular-fusion protein SEC18</fullName>
    </recommendedName>
</protein>
<keyword evidence="4 9" id="KW-0963">Cytoplasm</keyword>
<dbReference type="SUPFAM" id="SSF52540">
    <property type="entry name" value="P-loop containing nucleoside triphosphate hydrolases"/>
    <property type="match status" value="2"/>
</dbReference>